<comment type="caution">
    <text evidence="2">The sequence shown here is derived from an EMBL/GenBank/DDBJ whole genome shotgun (WGS) entry which is preliminary data.</text>
</comment>
<keyword evidence="3" id="KW-1185">Reference proteome</keyword>
<dbReference type="GO" id="GO:0008410">
    <property type="term" value="F:CoA-transferase activity"/>
    <property type="evidence" value="ECO:0007669"/>
    <property type="project" value="TreeGrafter"/>
</dbReference>
<sequence>MPGRQIGPLSGLKVIELAHIMAGPVCGLMLADMGADVIKVEKVPGGDDSRRFVPPLIEGEPAAYMMMNRNKRGIALNLKTEAGKAAVRRLLESADVVIENYRMGTMEKLGLGYEALRKVNPGLIYCEISGFGRTGPYAERGGFDLIAQGMSGLMSITGEGEGRPPVKVGAPVTDITAGIIGAMGVLAAYTHRLKTGEGQKVDTSLFEAGIVHTYWQSAICFATGETPLPIGSAHPLNAPYQAFPTKDGWINIGAANQANWERLLKAIDAPQLNDDPRFSANALRMQNLPALVDILNPIFRTRTTADWLERLASVGLPAGPVLSIPEMHRDPQALARGMVTEVAHSSAGPVKTIGLPIAFSGTPGGPQSGAPIFGEHTSEVLAEAGYAPAEIDAMLAEGAAAGH</sequence>
<keyword evidence="1 2" id="KW-0808">Transferase</keyword>
<dbReference type="Proteomes" id="UP000076400">
    <property type="component" value="Unassembled WGS sequence"/>
</dbReference>
<dbReference type="PANTHER" id="PTHR48207">
    <property type="entry name" value="SUCCINATE--HYDROXYMETHYLGLUTARATE COA-TRANSFERASE"/>
    <property type="match status" value="1"/>
</dbReference>
<reference evidence="2 3" key="1">
    <citation type="submission" date="2015-12" db="EMBL/GenBank/DDBJ databases">
        <title>Genome sequence of Oceanibaculum pacificum MCCC 1A02656.</title>
        <authorList>
            <person name="Lu L."/>
            <person name="Lai Q."/>
            <person name="Shao Z."/>
            <person name="Qian P."/>
        </authorList>
    </citation>
    <scope>NUCLEOTIDE SEQUENCE [LARGE SCALE GENOMIC DNA]</scope>
    <source>
        <strain evidence="2 3">MCCC 1A02656</strain>
    </source>
</reference>
<evidence type="ECO:0000313" key="2">
    <source>
        <dbReference type="EMBL" id="KZD12141.1"/>
    </source>
</evidence>
<dbReference type="Gene3D" id="3.40.50.10540">
    <property type="entry name" value="Crotonobetainyl-coa:carnitine coa-transferase, domain 1"/>
    <property type="match status" value="1"/>
</dbReference>
<evidence type="ECO:0000256" key="1">
    <source>
        <dbReference type="ARBA" id="ARBA00022679"/>
    </source>
</evidence>
<protein>
    <submittedName>
        <fullName evidence="2">CoA-transferase</fullName>
    </submittedName>
</protein>
<dbReference type="InterPro" id="IPR023606">
    <property type="entry name" value="CoA-Trfase_III_dom_1_sf"/>
</dbReference>
<proteinExistence type="predicted"/>
<name>A0A154WF40_9PROT</name>
<dbReference type="Pfam" id="PF02515">
    <property type="entry name" value="CoA_transf_3"/>
    <property type="match status" value="1"/>
</dbReference>
<dbReference type="PANTHER" id="PTHR48207:SF4">
    <property type="entry name" value="BLL6097 PROTEIN"/>
    <property type="match status" value="1"/>
</dbReference>
<dbReference type="RefSeq" id="WP_067553067.1">
    <property type="nucleotide sequence ID" value="NZ_LPXN01000051.1"/>
</dbReference>
<dbReference type="EMBL" id="LPXN01000051">
    <property type="protein sequence ID" value="KZD12141.1"/>
    <property type="molecule type" value="Genomic_DNA"/>
</dbReference>
<dbReference type="InterPro" id="IPR044855">
    <property type="entry name" value="CoA-Trfase_III_dom3_sf"/>
</dbReference>
<dbReference type="STRING" id="580166.AUP43_17305"/>
<dbReference type="SUPFAM" id="SSF89796">
    <property type="entry name" value="CoA-transferase family III (CaiB/BaiF)"/>
    <property type="match status" value="1"/>
</dbReference>
<dbReference type="OrthoDB" id="9781472at2"/>
<accession>A0A154WF40</accession>
<organism evidence="2 3">
    <name type="scientific">Oceanibaculum pacificum</name>
    <dbReference type="NCBI Taxonomy" id="580166"/>
    <lineage>
        <taxon>Bacteria</taxon>
        <taxon>Pseudomonadati</taxon>
        <taxon>Pseudomonadota</taxon>
        <taxon>Alphaproteobacteria</taxon>
        <taxon>Rhodospirillales</taxon>
        <taxon>Oceanibaculaceae</taxon>
        <taxon>Oceanibaculum</taxon>
    </lineage>
</organism>
<dbReference type="AlphaFoldDB" id="A0A154WF40"/>
<dbReference type="InterPro" id="IPR050483">
    <property type="entry name" value="CoA-transferase_III_domain"/>
</dbReference>
<dbReference type="Gene3D" id="3.30.1540.10">
    <property type="entry name" value="formyl-coa transferase, domain 3"/>
    <property type="match status" value="1"/>
</dbReference>
<dbReference type="InterPro" id="IPR003673">
    <property type="entry name" value="CoA-Trfase_fam_III"/>
</dbReference>
<evidence type="ECO:0000313" key="3">
    <source>
        <dbReference type="Proteomes" id="UP000076400"/>
    </source>
</evidence>
<gene>
    <name evidence="2" type="ORF">AUP43_17305</name>
</gene>